<dbReference type="AlphaFoldDB" id="A0A450SFX5"/>
<evidence type="ECO:0000256" key="2">
    <source>
        <dbReference type="ARBA" id="ARBA00022553"/>
    </source>
</evidence>
<dbReference type="InterPro" id="IPR018119">
    <property type="entry name" value="Strictosidine_synth_cons-reg"/>
</dbReference>
<evidence type="ECO:0000313" key="5">
    <source>
        <dbReference type="EMBL" id="VFJ51832.1"/>
    </source>
</evidence>
<proteinExistence type="inferred from homology"/>
<dbReference type="FunFam" id="2.120.10.30:FF:000066">
    <property type="entry name" value="ABC transporter permease protein"/>
    <property type="match status" value="1"/>
</dbReference>
<keyword evidence="3" id="KW-0325">Glycoprotein</keyword>
<dbReference type="PANTHER" id="PTHR10426">
    <property type="entry name" value="STRICTOSIDINE SYNTHASE-RELATED"/>
    <property type="match status" value="1"/>
</dbReference>
<reference evidence="5" key="1">
    <citation type="submission" date="2019-02" db="EMBL/GenBank/DDBJ databases">
        <authorList>
            <person name="Gruber-Vodicka R. H."/>
            <person name="Seah K. B. B."/>
        </authorList>
    </citation>
    <scope>NUCLEOTIDE SEQUENCE</scope>
    <source>
        <strain evidence="5">BECK_DK161</strain>
    </source>
</reference>
<comment type="similarity">
    <text evidence="1">Belongs to the strictosidine synthase family.</text>
</comment>
<dbReference type="SUPFAM" id="SSF63829">
    <property type="entry name" value="Calcium-dependent phosphotriesterase"/>
    <property type="match status" value="1"/>
</dbReference>
<evidence type="ECO:0000259" key="4">
    <source>
        <dbReference type="Pfam" id="PF03088"/>
    </source>
</evidence>
<dbReference type="EMBL" id="CAADEY010000033">
    <property type="protein sequence ID" value="VFJ51832.1"/>
    <property type="molecule type" value="Genomic_DNA"/>
</dbReference>
<evidence type="ECO:0000256" key="3">
    <source>
        <dbReference type="ARBA" id="ARBA00023180"/>
    </source>
</evidence>
<dbReference type="GO" id="GO:0012505">
    <property type="term" value="C:endomembrane system"/>
    <property type="evidence" value="ECO:0007669"/>
    <property type="project" value="TreeGrafter"/>
</dbReference>
<evidence type="ECO:0000256" key="1">
    <source>
        <dbReference type="ARBA" id="ARBA00009191"/>
    </source>
</evidence>
<feature type="domain" description="Strictosidine synthase conserved region" evidence="4">
    <location>
        <begin position="146"/>
        <end position="233"/>
    </location>
</feature>
<keyword evidence="2" id="KW-0597">Phosphoprotein</keyword>
<gene>
    <name evidence="5" type="ORF">BECKDK2373C_GA0170839_10335</name>
</gene>
<dbReference type="Pfam" id="PF03088">
    <property type="entry name" value="Str_synth"/>
    <property type="match status" value="1"/>
</dbReference>
<accession>A0A450SFX5</accession>
<dbReference type="Gene3D" id="2.120.10.30">
    <property type="entry name" value="TolB, C-terminal domain"/>
    <property type="match status" value="1"/>
</dbReference>
<organism evidence="5">
    <name type="scientific">Candidatus Kentrum sp. DK</name>
    <dbReference type="NCBI Taxonomy" id="2126562"/>
    <lineage>
        <taxon>Bacteria</taxon>
        <taxon>Pseudomonadati</taxon>
        <taxon>Pseudomonadota</taxon>
        <taxon>Gammaproteobacteria</taxon>
        <taxon>Candidatus Kentrum</taxon>
    </lineage>
</organism>
<dbReference type="InterPro" id="IPR011042">
    <property type="entry name" value="6-blade_b-propeller_TolB-like"/>
</dbReference>
<protein>
    <submittedName>
        <fullName evidence="5">Gluconolactonase</fullName>
    </submittedName>
</protein>
<name>A0A450SFX5_9GAMM</name>
<dbReference type="Pfam" id="PF20067">
    <property type="entry name" value="SSL_N"/>
    <property type="match status" value="1"/>
</dbReference>
<dbReference type="PANTHER" id="PTHR10426:SF88">
    <property type="entry name" value="ADIPOCYTE PLASMA MEMBRANE-ASSOCIATED PROTEIN HEMOMUCIN-RELATED"/>
    <property type="match status" value="1"/>
</dbReference>
<sequence>MKYLYAFLSLVILAISLFLLIPGPVDSVAYNPPPAPALTGVLAPNHDLERAERLARGLIHGPEDVDVDGEGRIYGGTGDGRIVRIATDGTAKTFAETGGRPLGLHFDARGNLIVCDAWKGLLSIDPRGEITTLSTQADGVPFRLTNDLDINARGIIYFTDASSKFHRPEHKLDLIEARPHGRLLSYDPQTGKTRVLLRDLYFANGVALSQNQDFVLVNESGRYRTLRYWLKGEKAGSHEVFIDNLPGFPDGISGNRRGTFWLALIAPRKAIVDRLHPKPFLKNLLAKLPESLLPKPQPYGLVLALDEQGEITRSLHDPSGGWVPGITSVEERGGYLYLGNLEQDWVGRLKL</sequence>
<dbReference type="GO" id="GO:0016787">
    <property type="term" value="F:hydrolase activity"/>
    <property type="evidence" value="ECO:0007669"/>
    <property type="project" value="TreeGrafter"/>
</dbReference>